<comment type="caution">
    <text evidence="9">Lacks conserved residue(s) required for the propagation of feature annotation.</text>
</comment>
<evidence type="ECO:0000256" key="1">
    <source>
        <dbReference type="ARBA" id="ARBA00004429"/>
    </source>
</evidence>
<evidence type="ECO:0000313" key="12">
    <source>
        <dbReference type="Proteomes" id="UP000559404"/>
    </source>
</evidence>
<dbReference type="EMBL" id="JACEON010000014">
    <property type="protein sequence ID" value="MBA4612867.1"/>
    <property type="molecule type" value="Genomic_DNA"/>
</dbReference>
<accession>A0A838XT03</accession>
<dbReference type="RefSeq" id="WP_181761064.1">
    <property type="nucleotide sequence ID" value="NZ_BMCR01000011.1"/>
</dbReference>
<comment type="caution">
    <text evidence="11">The sequence shown here is derived from an EMBL/GenBank/DDBJ whole genome shotgun (WGS) entry which is preliminary data.</text>
</comment>
<feature type="transmembrane region" description="Helical" evidence="9">
    <location>
        <begin position="99"/>
        <end position="120"/>
    </location>
</feature>
<dbReference type="InterPro" id="IPR055348">
    <property type="entry name" value="DctQ"/>
</dbReference>
<dbReference type="AlphaFoldDB" id="A0A838XT03"/>
<evidence type="ECO:0000256" key="5">
    <source>
        <dbReference type="ARBA" id="ARBA00022692"/>
    </source>
</evidence>
<keyword evidence="3" id="KW-1003">Cell membrane</keyword>
<keyword evidence="6 9" id="KW-1133">Transmembrane helix</keyword>
<evidence type="ECO:0000256" key="7">
    <source>
        <dbReference type="ARBA" id="ARBA00023136"/>
    </source>
</evidence>
<evidence type="ECO:0000313" key="11">
    <source>
        <dbReference type="EMBL" id="MBA4612867.1"/>
    </source>
</evidence>
<evidence type="ECO:0000256" key="8">
    <source>
        <dbReference type="ARBA" id="ARBA00038436"/>
    </source>
</evidence>
<reference evidence="11 12" key="1">
    <citation type="submission" date="2020-07" db="EMBL/GenBank/DDBJ databases">
        <authorList>
            <person name="Li M."/>
        </authorList>
    </citation>
    <scope>NUCLEOTIDE SEQUENCE [LARGE SCALE GENOMIC DNA]</scope>
    <source>
        <strain evidence="11 12">DSM 23284</strain>
    </source>
</reference>
<evidence type="ECO:0000256" key="4">
    <source>
        <dbReference type="ARBA" id="ARBA00022519"/>
    </source>
</evidence>
<evidence type="ECO:0000259" key="10">
    <source>
        <dbReference type="Pfam" id="PF04290"/>
    </source>
</evidence>
<comment type="subunit">
    <text evidence="9">The complex comprises the extracytoplasmic solute receptor protein and the two transmembrane proteins.</text>
</comment>
<comment type="function">
    <text evidence="9">Part of the tripartite ATP-independent periplasmic (TRAP) transport system.</text>
</comment>
<feature type="domain" description="Tripartite ATP-independent periplasmic transporters DctQ component" evidence="10">
    <location>
        <begin position="36"/>
        <end position="164"/>
    </location>
</feature>
<sequence length="165" mass="17386">MSASSTRTPGSSDPEGVAGVLAWGLRLAASLLLLAMMIVTFVDVVGRYVFNAPLAGAYELTEVLLALVVFIGLPIVTFRREHVTVDLVTSRLPSVLRRGLAVLAGVVMLLVLAVLAWRLGLLAVDFTDYGDTTVNLKIPLGPVAAVMAVLAAMSALAALLALFRR</sequence>
<evidence type="ECO:0000256" key="2">
    <source>
        <dbReference type="ARBA" id="ARBA00022448"/>
    </source>
</evidence>
<dbReference type="Proteomes" id="UP000559404">
    <property type="component" value="Unassembled WGS sequence"/>
</dbReference>
<dbReference type="PANTHER" id="PTHR35011">
    <property type="entry name" value="2,3-DIKETO-L-GULONATE TRAP TRANSPORTER SMALL PERMEASE PROTEIN YIAM"/>
    <property type="match status" value="1"/>
</dbReference>
<dbReference type="PANTHER" id="PTHR35011:SF10">
    <property type="entry name" value="TRAP TRANSPORTER SMALL PERMEASE PROTEIN"/>
    <property type="match status" value="1"/>
</dbReference>
<dbReference type="GO" id="GO:0015740">
    <property type="term" value="P:C4-dicarboxylate transport"/>
    <property type="evidence" value="ECO:0007669"/>
    <property type="project" value="TreeGrafter"/>
</dbReference>
<protein>
    <recommendedName>
        <fullName evidence="9">TRAP transporter small permease protein</fullName>
    </recommendedName>
</protein>
<feature type="transmembrane region" description="Helical" evidence="9">
    <location>
        <begin position="140"/>
        <end position="163"/>
    </location>
</feature>
<organism evidence="11 12">
    <name type="scientific">Stappia taiwanensis</name>
    <dbReference type="NCBI Taxonomy" id="992267"/>
    <lineage>
        <taxon>Bacteria</taxon>
        <taxon>Pseudomonadati</taxon>
        <taxon>Pseudomonadota</taxon>
        <taxon>Alphaproteobacteria</taxon>
        <taxon>Hyphomicrobiales</taxon>
        <taxon>Stappiaceae</taxon>
        <taxon>Stappia</taxon>
    </lineage>
</organism>
<evidence type="ECO:0000256" key="9">
    <source>
        <dbReference type="RuleBase" id="RU369079"/>
    </source>
</evidence>
<dbReference type="GO" id="GO:0022857">
    <property type="term" value="F:transmembrane transporter activity"/>
    <property type="evidence" value="ECO:0007669"/>
    <property type="project" value="UniProtKB-UniRule"/>
</dbReference>
<dbReference type="InterPro" id="IPR007387">
    <property type="entry name" value="TRAP_DctQ"/>
</dbReference>
<dbReference type="GO" id="GO:0005886">
    <property type="term" value="C:plasma membrane"/>
    <property type="evidence" value="ECO:0007669"/>
    <property type="project" value="UniProtKB-SubCell"/>
</dbReference>
<evidence type="ECO:0000256" key="3">
    <source>
        <dbReference type="ARBA" id="ARBA00022475"/>
    </source>
</evidence>
<reference evidence="11 12" key="2">
    <citation type="submission" date="2020-08" db="EMBL/GenBank/DDBJ databases">
        <title>Stappia taiwanensis sp. nov., isolated from a coastal thermal spring.</title>
        <authorList>
            <person name="Kampfer P."/>
        </authorList>
    </citation>
    <scope>NUCLEOTIDE SEQUENCE [LARGE SCALE GENOMIC DNA]</scope>
    <source>
        <strain evidence="11 12">DSM 23284</strain>
    </source>
</reference>
<dbReference type="Pfam" id="PF04290">
    <property type="entry name" value="DctQ"/>
    <property type="match status" value="1"/>
</dbReference>
<feature type="transmembrane region" description="Helical" evidence="9">
    <location>
        <begin position="56"/>
        <end position="78"/>
    </location>
</feature>
<keyword evidence="4 9" id="KW-0997">Cell inner membrane</keyword>
<keyword evidence="5 9" id="KW-0812">Transmembrane</keyword>
<evidence type="ECO:0000256" key="6">
    <source>
        <dbReference type="ARBA" id="ARBA00022989"/>
    </source>
</evidence>
<keyword evidence="2 9" id="KW-0813">Transport</keyword>
<comment type="subcellular location">
    <subcellularLocation>
        <location evidence="1 9">Cell inner membrane</location>
        <topology evidence="1 9">Multi-pass membrane protein</topology>
    </subcellularLocation>
</comment>
<proteinExistence type="inferred from homology"/>
<gene>
    <name evidence="11" type="ORF">H1W37_14475</name>
</gene>
<keyword evidence="7 9" id="KW-0472">Membrane</keyword>
<name>A0A838XT03_9HYPH</name>
<keyword evidence="12" id="KW-1185">Reference proteome</keyword>
<comment type="similarity">
    <text evidence="8 9">Belongs to the TRAP transporter small permease family.</text>
</comment>